<dbReference type="InterPro" id="IPR048635">
    <property type="entry name" value="MFD_D3"/>
</dbReference>
<dbReference type="HAMAP" id="MF_00969">
    <property type="entry name" value="TRCF"/>
    <property type="match status" value="1"/>
</dbReference>
<dbReference type="SUPFAM" id="SSF143517">
    <property type="entry name" value="TRCF domain-like"/>
    <property type="match status" value="1"/>
</dbReference>
<keyword evidence="4 13" id="KW-0227">DNA damage</keyword>
<keyword evidence="8 13" id="KW-0238">DNA-binding</keyword>
<evidence type="ECO:0000256" key="2">
    <source>
        <dbReference type="ARBA" id="ARBA00022490"/>
    </source>
</evidence>
<evidence type="ECO:0000256" key="1">
    <source>
        <dbReference type="ARBA" id="ARBA00004496"/>
    </source>
</evidence>
<dbReference type="CDD" id="cd18810">
    <property type="entry name" value="SF2_C_TRCF"/>
    <property type="match status" value="1"/>
</dbReference>
<evidence type="ECO:0000256" key="10">
    <source>
        <dbReference type="ARBA" id="ARBA00061104"/>
    </source>
</evidence>
<evidence type="ECO:0000256" key="13">
    <source>
        <dbReference type="HAMAP-Rule" id="MF_00969"/>
    </source>
</evidence>
<dbReference type="Gene3D" id="3.30.2060.10">
    <property type="entry name" value="Penicillin-binding protein 1b domain"/>
    <property type="match status" value="1"/>
</dbReference>
<evidence type="ECO:0000256" key="8">
    <source>
        <dbReference type="ARBA" id="ARBA00023125"/>
    </source>
</evidence>
<dbReference type="RefSeq" id="WP_146937321.1">
    <property type="nucleotide sequence ID" value="NZ_BJXW01000013.1"/>
</dbReference>
<dbReference type="NCBIfam" id="TIGR00580">
    <property type="entry name" value="mfd"/>
    <property type="match status" value="1"/>
</dbReference>
<dbReference type="Pfam" id="PF02559">
    <property type="entry name" value="CarD_TRCF_RID"/>
    <property type="match status" value="1"/>
</dbReference>
<dbReference type="InterPro" id="IPR014001">
    <property type="entry name" value="Helicase_ATP-bd"/>
</dbReference>
<dbReference type="EC" id="3.6.4.-" evidence="13"/>
<evidence type="ECO:0000313" key="16">
    <source>
        <dbReference type="EMBL" id="GEN31281.1"/>
    </source>
</evidence>
<evidence type="ECO:0000256" key="3">
    <source>
        <dbReference type="ARBA" id="ARBA00022741"/>
    </source>
</evidence>
<dbReference type="GO" id="GO:0000716">
    <property type="term" value="P:transcription-coupled nucleotide-excision repair, DNA damage recognition"/>
    <property type="evidence" value="ECO:0007669"/>
    <property type="project" value="UniProtKB-UniRule"/>
</dbReference>
<dbReference type="PANTHER" id="PTHR47964:SF1">
    <property type="entry name" value="ATP-DEPENDENT DNA HELICASE HOMOLOG RECG, CHLOROPLASTIC"/>
    <property type="match status" value="1"/>
</dbReference>
<dbReference type="Pfam" id="PF21132">
    <property type="entry name" value="MFD_D3"/>
    <property type="match status" value="1"/>
</dbReference>
<dbReference type="GO" id="GO:0003684">
    <property type="term" value="F:damaged DNA binding"/>
    <property type="evidence" value="ECO:0007669"/>
    <property type="project" value="InterPro"/>
</dbReference>
<evidence type="ECO:0000256" key="6">
    <source>
        <dbReference type="ARBA" id="ARBA00022806"/>
    </source>
</evidence>
<dbReference type="GO" id="GO:0005737">
    <property type="term" value="C:cytoplasm"/>
    <property type="evidence" value="ECO:0007669"/>
    <property type="project" value="UniProtKB-SubCell"/>
</dbReference>
<dbReference type="InterPro" id="IPR037235">
    <property type="entry name" value="TRCF-like_C_D7"/>
</dbReference>
<dbReference type="CDD" id="cd17991">
    <property type="entry name" value="DEXHc_TRCF"/>
    <property type="match status" value="1"/>
</dbReference>
<feature type="domain" description="Helicase ATP-binding" evidence="14">
    <location>
        <begin position="637"/>
        <end position="798"/>
    </location>
</feature>
<name>A0A511UZU1_9BACI</name>
<dbReference type="SUPFAM" id="SSF52540">
    <property type="entry name" value="P-loop containing nucleoside triphosphate hydrolases"/>
    <property type="match status" value="4"/>
</dbReference>
<dbReference type="Pfam" id="PF17757">
    <property type="entry name" value="UvrB_inter"/>
    <property type="match status" value="1"/>
</dbReference>
<evidence type="ECO:0000256" key="5">
    <source>
        <dbReference type="ARBA" id="ARBA00022801"/>
    </source>
</evidence>
<dbReference type="InterPro" id="IPR036101">
    <property type="entry name" value="CarD-like/TRCF_RID_sf"/>
</dbReference>
<sequence>MKGINHYLKSTQDVQSIISGVYSGMKEQLVAGLSGSSRSILVSILNESLQRPILLITYQLSQAEELYHDLVALCGEEQVYLYPVNEWIASETAVSSPELRSQRIEALMTWQRKQSGILIAPIAAVKRMLPPPEYWHRYQKELIVESEIDVEAFLASLVTMGYTHASMVTTPGEFSRRGGIIDIYPITEEHPVRIELFDIEIDSIRYFDAETQRSLEKLKKIRIGPATEMLLTETDMLSGATRLEEALRSSLKKLSTKEAKETLSQAITPDIERLKNLEHFSEINKYSRFLYEKPSSLLDYLPKDGLVIMDEMNRIIDTASTLDREEAEWYSSLLEGHKMVRNHTFSFDWLTVREKMTHTRIYFSVFLRHIANTNPQNIVNLSSRVMQEFHGQMHLFKNELERWEKSGYSVIILAPNENRAKKVQSILADYKMEADLAQHLTIPVIKPTIIVGTLSQGIELPMHKLAIITERELFKNRVRMPRKKQKISNAERIKSYQELKVGDYVVHVNHGVGRYYGIETMEVNGKHKDYLLIQYAGDDKLFVPIDQIDLVQKFVGSEGKQPKLYKLGGTEWTKVKQRVQSSVEDIADDLIKLYAERESRKGYAFSKDTDLHREFDLSFPYQETEDQLRCIEEIKRDMEKDRPMDRLLCGDVGYGKTEVAIRGAFKAVADGKQVAVLVPTTILAQQHYETFSERFQDYPVSIGLLSRFRTRKQQKETIEGLEKGTIDIVIGTHRLLSKDVIFRDLGLLIVDEEQRFGVKHKERIKQIKTNVDVLTLTATPIPRTLHMSMLGVRDLSVIETPPENRFPIQTYVLEYDPILVREAIEREMGRGGQIFFLYNRVENIERMARQISMLVPDARIAIAHGKMNESELENVIFAFLEGEYDVLVSTTIIETGVDIPNVNTLIVYNADHMGLSQLYQLRGRVGRSNRVAYAYFTYQKDKILTEEAEKRLQAIKEFTELGSGFKIAMRDLSIRGAGNLLGAQQHGFIDSVGFDMYSQMLKEAIDARKKGKQVQETIVFEPEISLDVNAYIPETYIQDEKQKIDMYKHIRGISSREDLLEINDMLIDRFGDYPEEVAHLLTVARLRYVAKREYVESITEKNHKITLLLTEERSQKVDGAKLFELAHEFGRSIQLGTEHNKLKIVFRPAKNEFKKRYELIERFINKLKDVNREQ</sequence>
<evidence type="ECO:0000313" key="17">
    <source>
        <dbReference type="Proteomes" id="UP000321491"/>
    </source>
</evidence>
<keyword evidence="6" id="KW-0347">Helicase</keyword>
<dbReference type="PROSITE" id="PS51194">
    <property type="entry name" value="HELICASE_CTER"/>
    <property type="match status" value="1"/>
</dbReference>
<reference evidence="16 17" key="1">
    <citation type="submission" date="2019-07" db="EMBL/GenBank/DDBJ databases">
        <title>Whole genome shotgun sequence of Cerasibacillus quisquiliarum NBRC 102429.</title>
        <authorList>
            <person name="Hosoyama A."/>
            <person name="Uohara A."/>
            <person name="Ohji S."/>
            <person name="Ichikawa N."/>
        </authorList>
    </citation>
    <scope>NUCLEOTIDE SEQUENCE [LARGE SCALE GENOMIC DNA]</scope>
    <source>
        <strain evidence="16 17">NBRC 102429</strain>
    </source>
</reference>
<dbReference type="SMART" id="SM01058">
    <property type="entry name" value="CarD_TRCF"/>
    <property type="match status" value="1"/>
</dbReference>
<dbReference type="InterPro" id="IPR003711">
    <property type="entry name" value="CarD-like/TRCF_RID"/>
</dbReference>
<dbReference type="Gene3D" id="3.40.50.300">
    <property type="entry name" value="P-loop containing nucleotide triphosphate hydrolases"/>
    <property type="match status" value="2"/>
</dbReference>
<dbReference type="SMART" id="SM00487">
    <property type="entry name" value="DEXDc"/>
    <property type="match status" value="1"/>
</dbReference>
<feature type="domain" description="Helicase C-terminal" evidence="15">
    <location>
        <begin position="819"/>
        <end position="973"/>
    </location>
</feature>
<comment type="similarity">
    <text evidence="11 13">In the C-terminal section; belongs to the helicase family. RecG subfamily.</text>
</comment>
<dbReference type="GO" id="GO:0016787">
    <property type="term" value="F:hydrolase activity"/>
    <property type="evidence" value="ECO:0007669"/>
    <property type="project" value="UniProtKB-KW"/>
</dbReference>
<dbReference type="GO" id="GO:0005524">
    <property type="term" value="F:ATP binding"/>
    <property type="evidence" value="ECO:0007669"/>
    <property type="project" value="UniProtKB-UniRule"/>
</dbReference>
<keyword evidence="9 13" id="KW-0234">DNA repair</keyword>
<comment type="caution">
    <text evidence="16">The sequence shown here is derived from an EMBL/GenBank/DDBJ whole genome shotgun (WGS) entry which is preliminary data.</text>
</comment>
<evidence type="ECO:0000259" key="14">
    <source>
        <dbReference type="PROSITE" id="PS51192"/>
    </source>
</evidence>
<comment type="subcellular location">
    <subcellularLocation>
        <location evidence="1 13">Cytoplasm</location>
    </subcellularLocation>
</comment>
<comment type="similarity">
    <text evidence="10 13">In the N-terminal section; belongs to the UvrB family.</text>
</comment>
<dbReference type="SMART" id="SM00982">
    <property type="entry name" value="TRCF"/>
    <property type="match status" value="1"/>
</dbReference>
<dbReference type="Gene3D" id="3.40.50.11180">
    <property type="match status" value="1"/>
</dbReference>
<evidence type="ECO:0000256" key="11">
    <source>
        <dbReference type="ARBA" id="ARBA00061399"/>
    </source>
</evidence>
<evidence type="ECO:0000256" key="12">
    <source>
        <dbReference type="ARBA" id="ARBA00070128"/>
    </source>
</evidence>
<dbReference type="PANTHER" id="PTHR47964">
    <property type="entry name" value="ATP-DEPENDENT DNA HELICASE HOMOLOG RECG, CHLOROPLASTIC"/>
    <property type="match status" value="1"/>
</dbReference>
<dbReference type="InterPro" id="IPR005118">
    <property type="entry name" value="TRCF_C"/>
</dbReference>
<dbReference type="Pfam" id="PF03461">
    <property type="entry name" value="TRCF"/>
    <property type="match status" value="1"/>
</dbReference>
<keyword evidence="17" id="KW-1185">Reference proteome</keyword>
<dbReference type="InterPro" id="IPR001650">
    <property type="entry name" value="Helicase_C-like"/>
</dbReference>
<dbReference type="FunFam" id="3.40.50.300:FF:000546">
    <property type="entry name" value="Transcription-repair-coupling factor"/>
    <property type="match status" value="1"/>
</dbReference>
<keyword evidence="3 13" id="KW-0547">Nucleotide-binding</keyword>
<keyword evidence="7 13" id="KW-0067">ATP-binding</keyword>
<keyword evidence="2 13" id="KW-0963">Cytoplasm</keyword>
<dbReference type="AlphaFoldDB" id="A0A511UZU1"/>
<dbReference type="Gene3D" id="3.90.1150.50">
    <property type="entry name" value="Transcription-repair-coupling factor, D7 domain"/>
    <property type="match status" value="1"/>
</dbReference>
<dbReference type="InterPro" id="IPR011545">
    <property type="entry name" value="DEAD/DEAH_box_helicase_dom"/>
</dbReference>
<evidence type="ECO:0000259" key="15">
    <source>
        <dbReference type="PROSITE" id="PS51194"/>
    </source>
</evidence>
<protein>
    <recommendedName>
        <fullName evidence="12 13">Transcription-repair-coupling factor</fullName>
        <shortName evidence="13">TRCF</shortName>
        <ecNumber evidence="13">3.6.4.-</ecNumber>
    </recommendedName>
</protein>
<organism evidence="16 17">
    <name type="scientific">Cerasibacillus quisquiliarum</name>
    <dbReference type="NCBI Taxonomy" id="227865"/>
    <lineage>
        <taxon>Bacteria</taxon>
        <taxon>Bacillati</taxon>
        <taxon>Bacillota</taxon>
        <taxon>Bacilli</taxon>
        <taxon>Bacillales</taxon>
        <taxon>Bacillaceae</taxon>
        <taxon>Cerasibacillus</taxon>
    </lineage>
</organism>
<dbReference type="InterPro" id="IPR041471">
    <property type="entry name" value="UvrB_inter"/>
</dbReference>
<evidence type="ECO:0000256" key="4">
    <source>
        <dbReference type="ARBA" id="ARBA00022763"/>
    </source>
</evidence>
<comment type="function">
    <text evidence="13">Couples transcription and DNA repair by recognizing RNA polymerase (RNAP) stalled at DNA lesions. Mediates ATP-dependent release of RNAP and its truncated transcript from the DNA, and recruitment of nucleotide excision repair machinery to the damaged site.</text>
</comment>
<gene>
    <name evidence="13 16" type="primary">mfd</name>
    <name evidence="16" type="ORF">CQU01_15190</name>
</gene>
<dbReference type="EMBL" id="BJXW01000013">
    <property type="protein sequence ID" value="GEN31281.1"/>
    <property type="molecule type" value="Genomic_DNA"/>
</dbReference>
<dbReference type="GO" id="GO:0003678">
    <property type="term" value="F:DNA helicase activity"/>
    <property type="evidence" value="ECO:0007669"/>
    <property type="project" value="TreeGrafter"/>
</dbReference>
<dbReference type="Gene3D" id="2.40.10.170">
    <property type="match status" value="1"/>
</dbReference>
<dbReference type="InterPro" id="IPR047112">
    <property type="entry name" value="RecG/Mfd"/>
</dbReference>
<dbReference type="Pfam" id="PF00271">
    <property type="entry name" value="Helicase_C"/>
    <property type="match status" value="1"/>
</dbReference>
<dbReference type="InterPro" id="IPR027417">
    <property type="entry name" value="P-loop_NTPase"/>
</dbReference>
<dbReference type="InterPro" id="IPR004576">
    <property type="entry name" value="Mfd"/>
</dbReference>
<evidence type="ECO:0000256" key="9">
    <source>
        <dbReference type="ARBA" id="ARBA00023204"/>
    </source>
</evidence>
<keyword evidence="5 13" id="KW-0378">Hydrolase</keyword>
<proteinExistence type="inferred from homology"/>
<dbReference type="OrthoDB" id="9804325at2"/>
<dbReference type="Pfam" id="PF00270">
    <property type="entry name" value="DEAD"/>
    <property type="match status" value="1"/>
</dbReference>
<evidence type="ECO:0000256" key="7">
    <source>
        <dbReference type="ARBA" id="ARBA00022840"/>
    </source>
</evidence>
<dbReference type="Proteomes" id="UP000321491">
    <property type="component" value="Unassembled WGS sequence"/>
</dbReference>
<dbReference type="PROSITE" id="PS51192">
    <property type="entry name" value="HELICASE_ATP_BIND_1"/>
    <property type="match status" value="1"/>
</dbReference>
<dbReference type="SUPFAM" id="SSF141259">
    <property type="entry name" value="CarD-like"/>
    <property type="match status" value="1"/>
</dbReference>
<accession>A0A511UZU1</accession>
<dbReference type="GO" id="GO:0006355">
    <property type="term" value="P:regulation of DNA-templated transcription"/>
    <property type="evidence" value="ECO:0007669"/>
    <property type="project" value="UniProtKB-UniRule"/>
</dbReference>
<dbReference type="SMART" id="SM00490">
    <property type="entry name" value="HELICc"/>
    <property type="match status" value="1"/>
</dbReference>